<dbReference type="SMART" id="SM00473">
    <property type="entry name" value="PAN_AP"/>
    <property type="match status" value="1"/>
</dbReference>
<dbReference type="SMART" id="SM00220">
    <property type="entry name" value="S_TKc"/>
    <property type="match status" value="1"/>
</dbReference>
<dbReference type="GO" id="GO:0016020">
    <property type="term" value="C:membrane"/>
    <property type="evidence" value="ECO:0007669"/>
    <property type="project" value="UniProtKB-SubCell"/>
</dbReference>
<dbReference type="EMBL" id="DF973166">
    <property type="protein sequence ID" value="GAU17042.1"/>
    <property type="molecule type" value="Genomic_DNA"/>
</dbReference>
<keyword evidence="9 15" id="KW-1133">Transmembrane helix</keyword>
<keyword evidence="11" id="KW-1015">Disulfide bond</keyword>
<feature type="binding site" evidence="14">
    <location>
        <position position="527"/>
    </location>
    <ligand>
        <name>ATP</name>
        <dbReference type="ChEBI" id="CHEBI:30616"/>
    </ligand>
</feature>
<dbReference type="GO" id="GO:0106310">
    <property type="term" value="F:protein serine kinase activity"/>
    <property type="evidence" value="ECO:0007669"/>
    <property type="project" value="RHEA"/>
</dbReference>
<accession>A0A2Z6LMC9</accession>
<dbReference type="PROSITE" id="PS50011">
    <property type="entry name" value="PROTEIN_KINASE_DOM"/>
    <property type="match status" value="1"/>
</dbReference>
<dbReference type="InterPro" id="IPR024171">
    <property type="entry name" value="SRK-like_kinase"/>
</dbReference>
<dbReference type="InterPro" id="IPR001480">
    <property type="entry name" value="Bulb-type_lectin_dom"/>
</dbReference>
<comment type="similarity">
    <text evidence="13">Belongs to the protein kinase superfamily. Ser/Thr protein kinase family.</text>
</comment>
<evidence type="ECO:0000256" key="4">
    <source>
        <dbReference type="ARBA" id="ARBA00022692"/>
    </source>
</evidence>
<evidence type="ECO:0000256" key="6">
    <source>
        <dbReference type="ARBA" id="ARBA00022741"/>
    </source>
</evidence>
<evidence type="ECO:0000256" key="1">
    <source>
        <dbReference type="ARBA" id="ARBA00004167"/>
    </source>
</evidence>
<feature type="signal peptide" evidence="16">
    <location>
        <begin position="1"/>
        <end position="27"/>
    </location>
</feature>
<evidence type="ECO:0000256" key="15">
    <source>
        <dbReference type="SAM" id="Phobius"/>
    </source>
</evidence>
<dbReference type="FunFam" id="2.90.10.10:FF:000002">
    <property type="entry name" value="Serine/threonine-protein kinase"/>
    <property type="match status" value="1"/>
</dbReference>
<dbReference type="EC" id="2.7.11.1" evidence="13"/>
<evidence type="ECO:0000256" key="3">
    <source>
        <dbReference type="ARBA" id="ARBA00022679"/>
    </source>
</evidence>
<evidence type="ECO:0000259" key="18">
    <source>
        <dbReference type="PROSITE" id="PS50927"/>
    </source>
</evidence>
<dbReference type="SMART" id="SM00108">
    <property type="entry name" value="B_lectin"/>
    <property type="match status" value="1"/>
</dbReference>
<dbReference type="InterPro" id="IPR017441">
    <property type="entry name" value="Protein_kinase_ATP_BS"/>
</dbReference>
<keyword evidence="7 13" id="KW-0418">Kinase</keyword>
<dbReference type="PIRSF" id="PIRSF000641">
    <property type="entry name" value="SRK"/>
    <property type="match status" value="1"/>
</dbReference>
<evidence type="ECO:0000256" key="10">
    <source>
        <dbReference type="ARBA" id="ARBA00023136"/>
    </source>
</evidence>
<organism evidence="20 21">
    <name type="scientific">Trifolium subterraneum</name>
    <name type="common">Subterranean clover</name>
    <dbReference type="NCBI Taxonomy" id="3900"/>
    <lineage>
        <taxon>Eukaryota</taxon>
        <taxon>Viridiplantae</taxon>
        <taxon>Streptophyta</taxon>
        <taxon>Embryophyta</taxon>
        <taxon>Tracheophyta</taxon>
        <taxon>Spermatophyta</taxon>
        <taxon>Magnoliopsida</taxon>
        <taxon>eudicotyledons</taxon>
        <taxon>Gunneridae</taxon>
        <taxon>Pentapetalae</taxon>
        <taxon>rosids</taxon>
        <taxon>fabids</taxon>
        <taxon>Fabales</taxon>
        <taxon>Fabaceae</taxon>
        <taxon>Papilionoideae</taxon>
        <taxon>50 kb inversion clade</taxon>
        <taxon>NPAAA clade</taxon>
        <taxon>Hologalegina</taxon>
        <taxon>IRL clade</taxon>
        <taxon>Trifolieae</taxon>
        <taxon>Trifolium</taxon>
    </lineage>
</organism>
<dbReference type="InterPro" id="IPR008271">
    <property type="entry name" value="Ser/Thr_kinase_AS"/>
</dbReference>
<protein>
    <recommendedName>
        <fullName evidence="13">Receptor-like serine/threonine-protein kinase</fullName>
        <ecNumber evidence="13">2.7.11.1</ecNumber>
    </recommendedName>
</protein>
<comment type="catalytic activity">
    <reaction evidence="13">
        <text>L-threonyl-[protein] + ATP = O-phospho-L-threonyl-[protein] + ADP + H(+)</text>
        <dbReference type="Rhea" id="RHEA:46608"/>
        <dbReference type="Rhea" id="RHEA-COMP:11060"/>
        <dbReference type="Rhea" id="RHEA-COMP:11605"/>
        <dbReference type="ChEBI" id="CHEBI:15378"/>
        <dbReference type="ChEBI" id="CHEBI:30013"/>
        <dbReference type="ChEBI" id="CHEBI:30616"/>
        <dbReference type="ChEBI" id="CHEBI:61977"/>
        <dbReference type="ChEBI" id="CHEBI:456216"/>
        <dbReference type="EC" id="2.7.11.1"/>
    </reaction>
</comment>
<feature type="chain" id="PRO_5016403766" description="Receptor-like serine/threonine-protein kinase" evidence="16">
    <location>
        <begin position="28"/>
        <end position="786"/>
    </location>
</feature>
<comment type="catalytic activity">
    <reaction evidence="13">
        <text>L-seryl-[protein] + ATP = O-phospho-L-seryl-[protein] + ADP + H(+)</text>
        <dbReference type="Rhea" id="RHEA:17989"/>
        <dbReference type="Rhea" id="RHEA-COMP:9863"/>
        <dbReference type="Rhea" id="RHEA-COMP:11604"/>
        <dbReference type="ChEBI" id="CHEBI:15378"/>
        <dbReference type="ChEBI" id="CHEBI:29999"/>
        <dbReference type="ChEBI" id="CHEBI:30616"/>
        <dbReference type="ChEBI" id="CHEBI:83421"/>
        <dbReference type="ChEBI" id="CHEBI:456216"/>
        <dbReference type="EC" id="2.7.11.1"/>
    </reaction>
</comment>
<dbReference type="GO" id="GO:0048544">
    <property type="term" value="P:recognition of pollen"/>
    <property type="evidence" value="ECO:0007669"/>
    <property type="project" value="InterPro"/>
</dbReference>
<dbReference type="GO" id="GO:0005524">
    <property type="term" value="F:ATP binding"/>
    <property type="evidence" value="ECO:0007669"/>
    <property type="project" value="UniProtKB-UniRule"/>
</dbReference>
<dbReference type="GO" id="GO:0004674">
    <property type="term" value="F:protein serine/threonine kinase activity"/>
    <property type="evidence" value="ECO:0007669"/>
    <property type="project" value="UniProtKB-KW"/>
</dbReference>
<keyword evidence="5 16" id="KW-0732">Signal</keyword>
<evidence type="ECO:0000256" key="5">
    <source>
        <dbReference type="ARBA" id="ARBA00022729"/>
    </source>
</evidence>
<evidence type="ECO:0000256" key="14">
    <source>
        <dbReference type="PROSITE-ProRule" id="PRU10141"/>
    </source>
</evidence>
<dbReference type="Proteomes" id="UP000242715">
    <property type="component" value="Unassembled WGS sequence"/>
</dbReference>
<dbReference type="PROSITE" id="PS00107">
    <property type="entry name" value="PROTEIN_KINASE_ATP"/>
    <property type="match status" value="1"/>
</dbReference>
<evidence type="ECO:0000256" key="13">
    <source>
        <dbReference type="PIRNR" id="PIRNR000641"/>
    </source>
</evidence>
<evidence type="ECO:0000256" key="8">
    <source>
        <dbReference type="ARBA" id="ARBA00022840"/>
    </source>
</evidence>
<dbReference type="InterPro" id="IPR003609">
    <property type="entry name" value="Pan_app"/>
</dbReference>
<dbReference type="InterPro" id="IPR000858">
    <property type="entry name" value="S_locus_glycoprot_dom"/>
</dbReference>
<dbReference type="PROSITE" id="PS50948">
    <property type="entry name" value="PAN"/>
    <property type="match status" value="1"/>
</dbReference>
<dbReference type="SUPFAM" id="SSF56112">
    <property type="entry name" value="Protein kinase-like (PK-like)"/>
    <property type="match status" value="1"/>
</dbReference>
<dbReference type="Pfam" id="PF01453">
    <property type="entry name" value="B_lectin"/>
    <property type="match status" value="1"/>
</dbReference>
<dbReference type="CDD" id="cd14066">
    <property type="entry name" value="STKc_IRAK"/>
    <property type="match status" value="1"/>
</dbReference>
<keyword evidence="2 13" id="KW-0723">Serine/threonine-protein kinase</keyword>
<feature type="domain" description="Protein kinase" evidence="17">
    <location>
        <begin position="498"/>
        <end position="769"/>
    </location>
</feature>
<keyword evidence="8 13" id="KW-0067">ATP-binding</keyword>
<keyword evidence="10 15" id="KW-0472">Membrane</keyword>
<evidence type="ECO:0000256" key="11">
    <source>
        <dbReference type="ARBA" id="ARBA00023157"/>
    </source>
</evidence>
<dbReference type="InterPro" id="IPR036426">
    <property type="entry name" value="Bulb-type_lectin_dom_sf"/>
</dbReference>
<dbReference type="SUPFAM" id="SSF51110">
    <property type="entry name" value="alpha-D-mannose-specific plant lectins"/>
    <property type="match status" value="1"/>
</dbReference>
<evidence type="ECO:0000259" key="17">
    <source>
        <dbReference type="PROSITE" id="PS50011"/>
    </source>
</evidence>
<dbReference type="CDD" id="cd00028">
    <property type="entry name" value="B_lectin"/>
    <property type="match status" value="1"/>
</dbReference>
<dbReference type="Gene3D" id="1.10.510.10">
    <property type="entry name" value="Transferase(Phosphotransferase) domain 1"/>
    <property type="match status" value="1"/>
</dbReference>
<evidence type="ECO:0000313" key="20">
    <source>
        <dbReference type="EMBL" id="GAU17042.1"/>
    </source>
</evidence>
<keyword evidence="12" id="KW-0325">Glycoprotein</keyword>
<evidence type="ECO:0000259" key="19">
    <source>
        <dbReference type="PROSITE" id="PS50948"/>
    </source>
</evidence>
<keyword evidence="6 13" id="KW-0547">Nucleotide-binding</keyword>
<dbReference type="PANTHER" id="PTHR47974">
    <property type="entry name" value="OS07G0415500 PROTEIN"/>
    <property type="match status" value="1"/>
</dbReference>
<dbReference type="PROSITE" id="PS00108">
    <property type="entry name" value="PROTEIN_KINASE_ST"/>
    <property type="match status" value="1"/>
</dbReference>
<dbReference type="FunFam" id="1.10.510.10:FF:000384">
    <property type="entry name" value="G-type lectin S-receptor-like serine/threonine-protein kinase"/>
    <property type="match status" value="1"/>
</dbReference>
<dbReference type="Pfam" id="PF08276">
    <property type="entry name" value="PAN_2"/>
    <property type="match status" value="1"/>
</dbReference>
<evidence type="ECO:0000256" key="2">
    <source>
        <dbReference type="ARBA" id="ARBA00022527"/>
    </source>
</evidence>
<evidence type="ECO:0000256" key="16">
    <source>
        <dbReference type="SAM" id="SignalP"/>
    </source>
</evidence>
<dbReference type="OrthoDB" id="643280at2759"/>
<dbReference type="Gene3D" id="3.30.200.20">
    <property type="entry name" value="Phosphorylase Kinase, domain 1"/>
    <property type="match status" value="1"/>
</dbReference>
<keyword evidence="3 13" id="KW-0808">Transferase</keyword>
<proteinExistence type="inferred from homology"/>
<feature type="domain" description="Bulb-type lectin" evidence="18">
    <location>
        <begin position="29"/>
        <end position="151"/>
    </location>
</feature>
<feature type="transmembrane region" description="Helical" evidence="15">
    <location>
        <begin position="445"/>
        <end position="466"/>
    </location>
</feature>
<feature type="domain" description="Apple" evidence="19">
    <location>
        <begin position="345"/>
        <end position="429"/>
    </location>
</feature>
<dbReference type="Gene3D" id="2.90.10.10">
    <property type="entry name" value="Bulb-type lectin domain"/>
    <property type="match status" value="1"/>
</dbReference>
<sequence length="786" mass="88184">MFNRMKTCFLLYLLNLIFSLQSYLSHAAITTISANQSLSGDQTLVSEGGIFELGFFKPGKYSNYYIGIWYKKISEQTIVWVANRDNPVSDKYTATLEISAGNLVLFNKPSKLVWSTNISSSNSGSVVAILLDSGNLVLRNRPDDDAIDPLWQSFDYQTNTFLPGGKIKQAKKTTQPQYLTSWKNNEDPSTGLFSLELDPKGTYSYLIVWNKSEQYWTSGPWNGRSFSLVPEMGSNYNNFVFVLNQNESYFTYSVNDLSILSRFVMDVSGQIKQYTWLESTQQWNLFWSQPRGQCEVHSFCGPFGSCSENSMTYCSCLRGFEPKSVSDWNLEDHSGGCVRKTSLQCEGSDHSNRDNEGFLAIHNMALPNNAQFVGLGNAVECELTCFKNCSCIAYAYDSNGCSIWNGGLIDVQLLSSDDSSGKILYLKLATSEFRDSSKFSYRARVIIGVVGAVIGIGIFLALLLFVRLRQKKKMLATGNLLEGFMVEFGYKDLQSATKNFSEKLGGGGFGSAFKGTLADSSVVAVKKLEGVSQGEKQFRTKVSIVGTMQHVNLVRLRGFCSERTKRLLVYDYMTNRSLDFHLFLKNDSFEVLDWKMRYQIALGIARGLIYLHEKCEDCMIHNDIKPENILLDADFCPKVADFGLAKLIGRDFNKILTTMKGTKVYLAPEWLSRAAITAKSDVYSYGMMLFEVVSGRRNSDCQVTFFPTLAAEVVNQGGSVLSLLDPRLEGNANIEEVTEMLKVASWCVQENETQRPTMRQVVQILEGILDVNLPPIPRFNQVFVDD</sequence>
<name>A0A2Z6LMC9_TRISU</name>
<evidence type="ECO:0000256" key="12">
    <source>
        <dbReference type="ARBA" id="ARBA00023180"/>
    </source>
</evidence>
<dbReference type="InterPro" id="IPR011009">
    <property type="entry name" value="Kinase-like_dom_sf"/>
</dbReference>
<dbReference type="Pfam" id="PF00954">
    <property type="entry name" value="S_locus_glycop"/>
    <property type="match status" value="1"/>
</dbReference>
<evidence type="ECO:0000313" key="21">
    <source>
        <dbReference type="Proteomes" id="UP000242715"/>
    </source>
</evidence>
<keyword evidence="21" id="KW-1185">Reference proteome</keyword>
<evidence type="ECO:0000256" key="9">
    <source>
        <dbReference type="ARBA" id="ARBA00022989"/>
    </source>
</evidence>
<reference evidence="21" key="1">
    <citation type="journal article" date="2017" name="Front. Plant Sci.">
        <title>Climate Clever Clovers: New Paradigm to Reduce the Environmental Footprint of Ruminants by Breeding Low Methanogenic Forages Utilizing Haplotype Variation.</title>
        <authorList>
            <person name="Kaur P."/>
            <person name="Appels R."/>
            <person name="Bayer P.E."/>
            <person name="Keeble-Gagnere G."/>
            <person name="Wang J."/>
            <person name="Hirakawa H."/>
            <person name="Shirasawa K."/>
            <person name="Vercoe P."/>
            <person name="Stefanova K."/>
            <person name="Durmic Z."/>
            <person name="Nichols P."/>
            <person name="Revell C."/>
            <person name="Isobe S.N."/>
            <person name="Edwards D."/>
            <person name="Erskine W."/>
        </authorList>
    </citation>
    <scope>NUCLEOTIDE SEQUENCE [LARGE SCALE GENOMIC DNA]</scope>
    <source>
        <strain evidence="21">cv. Daliak</strain>
    </source>
</reference>
<gene>
    <name evidence="20" type="ORF">TSUD_105410</name>
</gene>
<dbReference type="PANTHER" id="PTHR47974:SF19">
    <property type="entry name" value="RECEPTOR-LIKE SERINE_THREONINE-PROTEIN KINASE"/>
    <property type="match status" value="1"/>
</dbReference>
<dbReference type="AlphaFoldDB" id="A0A2Z6LMC9"/>
<keyword evidence="4 15" id="KW-0812">Transmembrane</keyword>
<dbReference type="InterPro" id="IPR000719">
    <property type="entry name" value="Prot_kinase_dom"/>
</dbReference>
<dbReference type="CDD" id="cd01098">
    <property type="entry name" value="PAN_AP_plant"/>
    <property type="match status" value="1"/>
</dbReference>
<evidence type="ECO:0000256" key="7">
    <source>
        <dbReference type="ARBA" id="ARBA00022777"/>
    </source>
</evidence>
<comment type="subcellular location">
    <subcellularLocation>
        <location evidence="1">Membrane</location>
        <topology evidence="1">Single-pass membrane protein</topology>
    </subcellularLocation>
</comment>
<dbReference type="Pfam" id="PF00069">
    <property type="entry name" value="Pkinase"/>
    <property type="match status" value="1"/>
</dbReference>
<dbReference type="FunFam" id="3.30.200.20:FF:000178">
    <property type="entry name" value="serine/threonine-protein kinase PBS1-like"/>
    <property type="match status" value="1"/>
</dbReference>
<dbReference type="PROSITE" id="PS50927">
    <property type="entry name" value="BULB_LECTIN"/>
    <property type="match status" value="1"/>
</dbReference>